<evidence type="ECO:0000313" key="1">
    <source>
        <dbReference type="EMBL" id="PTE12115.1"/>
    </source>
</evidence>
<dbReference type="RefSeq" id="WP_107647573.1">
    <property type="nucleotide sequence ID" value="NZ_PZJX01000004.1"/>
</dbReference>
<comment type="caution">
    <text evidence="1">The sequence shown here is derived from an EMBL/GenBank/DDBJ whole genome shotgun (WGS) entry which is preliminary data.</text>
</comment>
<name>A0A2T4J2I5_9HYPH</name>
<dbReference type="EMBL" id="PZJX01000004">
    <property type="protein sequence ID" value="PTE12115.1"/>
    <property type="molecule type" value="Genomic_DNA"/>
</dbReference>
<reference evidence="1 2" key="1">
    <citation type="submission" date="2018-03" db="EMBL/GenBank/DDBJ databases">
        <title>Genome sequence of the symbiotic type strain Mesorhizobium helmanticense CSLC115NT isolated from Lotus corniculatus nodules.</title>
        <authorList>
            <person name="Sannazzaro A.I."/>
            <person name="Torres Tejerizo G.A."/>
            <person name="Dip D."/>
            <person name="Caballero M."/>
            <person name="Pistorio M."/>
            <person name="Estrella M.J."/>
        </authorList>
    </citation>
    <scope>NUCLEOTIDE SEQUENCE [LARGE SCALE GENOMIC DNA]</scope>
    <source>
        <strain evidence="1 2">CSLC115N</strain>
    </source>
</reference>
<protein>
    <submittedName>
        <fullName evidence="1">Uncharacterized protein</fullName>
    </submittedName>
</protein>
<evidence type="ECO:0000313" key="2">
    <source>
        <dbReference type="Proteomes" id="UP000240259"/>
    </source>
</evidence>
<sequence length="199" mass="21540">MEAVMDMLMNARGATPEERQRGIEAAKAVLNRAGMTAEEAASGAFAVEGWDDMGFPEDEEPSEAEYQAAEIWYEANKAALRACCVDWPDQKRLEAVGLQLLTKPDEQLADRGTALAKLRAIVQAEDGKEYSDDRIFLLALAATSEMANGTLARDLVSAVTVAYTPLAHAQFTPDEPIEPKRQAVFAAIEALEKASAPPN</sequence>
<dbReference type="OrthoDB" id="8068187at2"/>
<dbReference type="Proteomes" id="UP000240259">
    <property type="component" value="Unassembled WGS sequence"/>
</dbReference>
<organism evidence="1 2">
    <name type="scientific">Mesorhizobium helmanticense</name>
    <dbReference type="NCBI Taxonomy" id="1776423"/>
    <lineage>
        <taxon>Bacteria</taxon>
        <taxon>Pseudomonadati</taxon>
        <taxon>Pseudomonadota</taxon>
        <taxon>Alphaproteobacteria</taxon>
        <taxon>Hyphomicrobiales</taxon>
        <taxon>Phyllobacteriaceae</taxon>
        <taxon>Mesorhizobium</taxon>
    </lineage>
</organism>
<accession>A0A2T4J2I5</accession>
<gene>
    <name evidence="1" type="ORF">C9427_02115</name>
</gene>
<dbReference type="AlphaFoldDB" id="A0A2T4J2I5"/>
<keyword evidence="2" id="KW-1185">Reference proteome</keyword>
<proteinExistence type="predicted"/>